<reference evidence="2 3" key="1">
    <citation type="submission" date="2015-01" db="EMBL/GenBank/DDBJ databases">
        <title>Evolution of Trichinella species and genotypes.</title>
        <authorList>
            <person name="Korhonen P.K."/>
            <person name="Edoardo P."/>
            <person name="Giuseppe L.R."/>
            <person name="Gasser R.B."/>
        </authorList>
    </citation>
    <scope>NUCLEOTIDE SEQUENCE [LARGE SCALE GENOMIC DNA]</scope>
    <source>
        <strain evidence="2">ISS2496</strain>
    </source>
</reference>
<name>A0A0V0Z4I5_9BILA</name>
<accession>A0A0V0Z4I5</accession>
<keyword evidence="3" id="KW-1185">Reference proteome</keyword>
<evidence type="ECO:0000313" key="3">
    <source>
        <dbReference type="Proteomes" id="UP000054783"/>
    </source>
</evidence>
<dbReference type="EMBL" id="JYDQ01000522">
    <property type="protein sequence ID" value="KRY07219.1"/>
    <property type="molecule type" value="Genomic_DNA"/>
</dbReference>
<organism evidence="2 3">
    <name type="scientific">Trichinella patagoniensis</name>
    <dbReference type="NCBI Taxonomy" id="990121"/>
    <lineage>
        <taxon>Eukaryota</taxon>
        <taxon>Metazoa</taxon>
        <taxon>Ecdysozoa</taxon>
        <taxon>Nematoda</taxon>
        <taxon>Enoplea</taxon>
        <taxon>Dorylaimia</taxon>
        <taxon>Trichinellida</taxon>
        <taxon>Trichinellidae</taxon>
        <taxon>Trichinella</taxon>
    </lineage>
</organism>
<feature type="region of interest" description="Disordered" evidence="1">
    <location>
        <begin position="51"/>
        <end position="72"/>
    </location>
</feature>
<evidence type="ECO:0000313" key="2">
    <source>
        <dbReference type="EMBL" id="KRY07219.1"/>
    </source>
</evidence>
<evidence type="ECO:0000256" key="1">
    <source>
        <dbReference type="SAM" id="MobiDB-lite"/>
    </source>
</evidence>
<comment type="caution">
    <text evidence="2">The sequence shown here is derived from an EMBL/GenBank/DDBJ whole genome shotgun (WGS) entry which is preliminary data.</text>
</comment>
<feature type="compositionally biased region" description="Polar residues" evidence="1">
    <location>
        <begin position="61"/>
        <end position="71"/>
    </location>
</feature>
<protein>
    <submittedName>
        <fullName evidence="2">Uncharacterized protein</fullName>
    </submittedName>
</protein>
<proteinExistence type="predicted"/>
<dbReference type="Proteomes" id="UP000054783">
    <property type="component" value="Unassembled WGS sequence"/>
</dbReference>
<dbReference type="AlphaFoldDB" id="A0A0V0Z4I5"/>
<dbReference type="STRING" id="990121.A0A0V0Z4I5"/>
<sequence length="180" mass="19579">LRLVQLPPRAAFPGLAGPLPPAGLGEGGGVAASPAGPLRSRCGALQGSFAQGRPRRARWPSRTSGAHSPSQFVDKRRRAVVDRWISPNSHLRLASAGRLPFLPASHFPDDIPTVKRQKAFRTTNNYAPFHPNTTVIIRSSSPNLLTVASSFFRFVVWTNRDVCSGRLSQIVHRNSDLDSI</sequence>
<feature type="non-terminal residue" evidence="2">
    <location>
        <position position="1"/>
    </location>
</feature>
<gene>
    <name evidence="2" type="ORF">T12_6618</name>
</gene>
<feature type="non-terminal residue" evidence="2">
    <location>
        <position position="180"/>
    </location>
</feature>